<evidence type="ECO:0000313" key="5">
    <source>
        <dbReference type="Proteomes" id="UP000663864"/>
    </source>
</evidence>
<dbReference type="GO" id="GO:0005737">
    <property type="term" value="C:cytoplasm"/>
    <property type="evidence" value="ECO:0007669"/>
    <property type="project" value="TreeGrafter"/>
</dbReference>
<feature type="domain" description="UBX" evidence="2">
    <location>
        <begin position="79"/>
        <end position="169"/>
    </location>
</feature>
<feature type="region of interest" description="Disordered" evidence="1">
    <location>
        <begin position="498"/>
        <end position="545"/>
    </location>
</feature>
<comment type="caution">
    <text evidence="3">The sequence shown here is derived from an EMBL/GenBank/DDBJ whole genome shotgun (WGS) entry which is preliminary data.</text>
</comment>
<dbReference type="CDD" id="cd16105">
    <property type="entry name" value="Ubl_ASPSCR1_like"/>
    <property type="match status" value="1"/>
</dbReference>
<dbReference type="Pfam" id="PF11470">
    <property type="entry name" value="TUG-UBL1"/>
    <property type="match status" value="1"/>
</dbReference>
<feature type="region of interest" description="Disordered" evidence="1">
    <location>
        <begin position="194"/>
        <end position="234"/>
    </location>
</feature>
<dbReference type="SUPFAM" id="SSF54236">
    <property type="entry name" value="Ubiquitin-like"/>
    <property type="match status" value="2"/>
</dbReference>
<dbReference type="Gene3D" id="3.10.20.90">
    <property type="entry name" value="Phosphatidylinositol 3-kinase Catalytic Subunit, Chain A, domain 1"/>
    <property type="match status" value="1"/>
</dbReference>
<dbReference type="GO" id="GO:0005634">
    <property type="term" value="C:nucleus"/>
    <property type="evidence" value="ECO:0007669"/>
    <property type="project" value="TreeGrafter"/>
</dbReference>
<dbReference type="GO" id="GO:0012506">
    <property type="term" value="C:vesicle membrane"/>
    <property type="evidence" value="ECO:0007669"/>
    <property type="project" value="TreeGrafter"/>
</dbReference>
<name>A0A815BHJ6_9BILA</name>
<dbReference type="Proteomes" id="UP000663836">
    <property type="component" value="Unassembled WGS sequence"/>
</dbReference>
<dbReference type="AlphaFoldDB" id="A0A815BHJ6"/>
<reference evidence="3" key="1">
    <citation type="submission" date="2021-02" db="EMBL/GenBank/DDBJ databases">
        <authorList>
            <person name="Nowell W R."/>
        </authorList>
    </citation>
    <scope>NUCLEOTIDE SEQUENCE</scope>
</reference>
<dbReference type="PANTHER" id="PTHR46467">
    <property type="entry name" value="TETHER CONTAINING UBX DOMAIN FOR GLUT4"/>
    <property type="match status" value="1"/>
</dbReference>
<protein>
    <recommendedName>
        <fullName evidence="2">UBX domain-containing protein</fullName>
    </recommendedName>
</protein>
<evidence type="ECO:0000259" key="2">
    <source>
        <dbReference type="PROSITE" id="PS50033"/>
    </source>
</evidence>
<gene>
    <name evidence="4" type="ORF">JBS370_LOCUS15690</name>
    <name evidence="3" type="ORF">ZHD862_LOCUS26498</name>
</gene>
<dbReference type="InterPro" id="IPR059238">
    <property type="entry name" value="UBX1_UBXN9"/>
</dbReference>
<dbReference type="PANTHER" id="PTHR46467:SF1">
    <property type="entry name" value="TETHER CONTAINING UBX DOMAIN FOR GLUT4"/>
    <property type="match status" value="1"/>
</dbReference>
<dbReference type="PROSITE" id="PS50033">
    <property type="entry name" value="UBX"/>
    <property type="match status" value="1"/>
</dbReference>
<dbReference type="CDD" id="cd17075">
    <property type="entry name" value="UBX1_UBXN9"/>
    <property type="match status" value="1"/>
</dbReference>
<dbReference type="InterPro" id="IPR029071">
    <property type="entry name" value="Ubiquitin-like_domsf"/>
</dbReference>
<proteinExistence type="predicted"/>
<dbReference type="GO" id="GO:0042593">
    <property type="term" value="P:glucose homeostasis"/>
    <property type="evidence" value="ECO:0007669"/>
    <property type="project" value="TreeGrafter"/>
</dbReference>
<feature type="compositionally biased region" description="Low complexity" evidence="1">
    <location>
        <begin position="212"/>
        <end position="233"/>
    </location>
</feature>
<sequence length="545" mass="62218">MAKATITILCPSGHRRKVQMTPNSNLLQALEDMCNQEKLDSSEWGLIHQRKKCDLTVPWRLASIPTNALLEMYKLEERRPTSDVTVQLQIPDNSRYTGNFNPSITLQEMLDWYRNQSESMIAALDKSMNVDDKLYPVCSYMSEEIIGNYALSNTTLRELGLTSGAAVVRYNHRSITDDDLKKINNRIDEKIARRFRQQQQQQQQTTETPLVSSPMNISIPTSSPSITPATTTSFNNDEYSIFRDRPTTTSQQQPKTLAEALGINISFDTQPILKQPPQTDLSNFKFPEATKGQDLQQNESSDNFQRKRNAKLCDRHTIAYDLTSNSSTVTNQTDELPDSFFELTPDDLRSILNTLRQQSAEDNPLETRTMRGRVQSARANTYEYIAIRLVINSNTILQGLFYPEEPLSNLIEFARTNLICPQIEQSNFYLYTSPPRVVLSDLKKPLFAYDLAPASYVYIGHRTISPLIIQLTPNISIGNINEVNQIVTKYVFNHTKSMNEDDNSNEISTTETNTTNRPSKRNPPTQNMDDKNLRDKFRKFLPGQK</sequence>
<feature type="compositionally biased region" description="Low complexity" evidence="1">
    <location>
        <begin position="505"/>
        <end position="516"/>
    </location>
</feature>
<accession>A0A815BHJ6</accession>
<dbReference type="InterPro" id="IPR001012">
    <property type="entry name" value="UBX_dom"/>
</dbReference>
<dbReference type="EMBL" id="CAJOBD010001518">
    <property type="protein sequence ID" value="CAF3807884.1"/>
    <property type="molecule type" value="Genomic_DNA"/>
</dbReference>
<dbReference type="InterPro" id="IPR021569">
    <property type="entry name" value="TUG-UBL1"/>
</dbReference>
<evidence type="ECO:0000256" key="1">
    <source>
        <dbReference type="SAM" id="MobiDB-lite"/>
    </source>
</evidence>
<organism evidence="3 5">
    <name type="scientific">Rotaria sordida</name>
    <dbReference type="NCBI Taxonomy" id="392033"/>
    <lineage>
        <taxon>Eukaryota</taxon>
        <taxon>Metazoa</taxon>
        <taxon>Spiralia</taxon>
        <taxon>Gnathifera</taxon>
        <taxon>Rotifera</taxon>
        <taxon>Eurotatoria</taxon>
        <taxon>Bdelloidea</taxon>
        <taxon>Philodinida</taxon>
        <taxon>Philodinidae</taxon>
        <taxon>Rotaria</taxon>
    </lineage>
</organism>
<evidence type="ECO:0000313" key="4">
    <source>
        <dbReference type="EMBL" id="CAF3807884.1"/>
    </source>
</evidence>
<dbReference type="GO" id="GO:0006886">
    <property type="term" value="P:intracellular protein transport"/>
    <property type="evidence" value="ECO:0007669"/>
    <property type="project" value="TreeGrafter"/>
</dbReference>
<dbReference type="EMBL" id="CAJNOT010001995">
    <property type="protein sequence ID" value="CAF1272700.1"/>
    <property type="molecule type" value="Genomic_DNA"/>
</dbReference>
<dbReference type="Proteomes" id="UP000663864">
    <property type="component" value="Unassembled WGS sequence"/>
</dbReference>
<evidence type="ECO:0000313" key="3">
    <source>
        <dbReference type="EMBL" id="CAF1272700.1"/>
    </source>
</evidence>